<dbReference type="eggNOG" id="COG2226">
    <property type="taxonomic scope" value="Bacteria"/>
</dbReference>
<keyword evidence="2 4" id="KW-0808">Transferase</keyword>
<sequence>MSPLLKSRYPEACGSFQVFAKEWSVSLQRQRSFCSRTLGGLGDKTVLVLGCGFGDDAVAWFPHRPGRVIGVDIVNYQRCWDEAIAKFSNGCTSITFLQRDLVGEDWSFIGQEGVDVIFSYAVLEHISDLSQMARRAFDALKPGGLFVATYGPLWYGPNGDHTFPLAEDDYYNHLMLDDTEYDRYIDRTMSEWKHHEHGCEGPFLLERGYFSFLRPEEYLRIFVEAGYEICNSHLNISTAAERYFDKHPERLPYLKERYGLNTLDLYANGSVIILRKS</sequence>
<dbReference type="HOGENOM" id="CLU_958973_0_0_7"/>
<dbReference type="AlphaFoldDB" id="B5E8P7"/>
<dbReference type="InterPro" id="IPR029063">
    <property type="entry name" value="SAM-dependent_MTases_sf"/>
</dbReference>
<reference evidence="4 5" key="1">
    <citation type="submission" date="2008-07" db="EMBL/GenBank/DDBJ databases">
        <title>Complete sequence of Geobacter bemidjiensis BEM.</title>
        <authorList>
            <consortium name="US DOE Joint Genome Institute"/>
            <person name="Lucas S."/>
            <person name="Copeland A."/>
            <person name="Lapidus A."/>
            <person name="Glavina del Rio T."/>
            <person name="Dalin E."/>
            <person name="Tice H."/>
            <person name="Bruce D."/>
            <person name="Goodwin L."/>
            <person name="Pitluck S."/>
            <person name="Kiss H."/>
            <person name="Brettin T."/>
            <person name="Detter J.C."/>
            <person name="Han C."/>
            <person name="Kuske C.R."/>
            <person name="Schmutz J."/>
            <person name="Larimer F."/>
            <person name="Land M."/>
            <person name="Hauser L."/>
            <person name="Kyrpides N."/>
            <person name="Lykidis A."/>
            <person name="Lovley D."/>
            <person name="Richardson P."/>
        </authorList>
    </citation>
    <scope>NUCLEOTIDE SEQUENCE [LARGE SCALE GENOMIC DNA]</scope>
    <source>
        <strain evidence="5">ATCC BAA-1014 / DSM 16622 / JCM 12645 / Bem</strain>
    </source>
</reference>
<evidence type="ECO:0000313" key="5">
    <source>
        <dbReference type="Proteomes" id="UP000008825"/>
    </source>
</evidence>
<name>B5E8P7_CITBB</name>
<dbReference type="CDD" id="cd02440">
    <property type="entry name" value="AdoMet_MTases"/>
    <property type="match status" value="1"/>
</dbReference>
<dbReference type="SUPFAM" id="SSF53335">
    <property type="entry name" value="S-adenosyl-L-methionine-dependent methyltransferases"/>
    <property type="match status" value="1"/>
</dbReference>
<evidence type="ECO:0000256" key="2">
    <source>
        <dbReference type="ARBA" id="ARBA00022679"/>
    </source>
</evidence>
<keyword evidence="1 4" id="KW-0489">Methyltransferase</keyword>
<evidence type="ECO:0000256" key="1">
    <source>
        <dbReference type="ARBA" id="ARBA00022603"/>
    </source>
</evidence>
<reference evidence="4 5" key="2">
    <citation type="journal article" date="2010" name="BMC Genomics">
        <title>The genome of Geobacter bemidjiensis, exemplar for the subsurface clade of Geobacter species that predominate in Fe(III)-reducing subsurface environments.</title>
        <authorList>
            <person name="Aklujkar M."/>
            <person name="Young N.D."/>
            <person name="Holmes D."/>
            <person name="Chavan M."/>
            <person name="Risso C."/>
            <person name="Kiss H.E."/>
            <person name="Han C.S."/>
            <person name="Land M.L."/>
            <person name="Lovley D.R."/>
        </authorList>
    </citation>
    <scope>NUCLEOTIDE SEQUENCE [LARGE SCALE GENOMIC DNA]</scope>
    <source>
        <strain evidence="5">ATCC BAA-1014 / DSM 16622 / JCM 12645 / Bem</strain>
    </source>
</reference>
<evidence type="ECO:0000313" key="4">
    <source>
        <dbReference type="EMBL" id="ACH38632.1"/>
    </source>
</evidence>
<dbReference type="KEGG" id="gbm:Gbem_1614"/>
<evidence type="ECO:0000259" key="3">
    <source>
        <dbReference type="Pfam" id="PF13649"/>
    </source>
</evidence>
<accession>B5E8P7</accession>
<gene>
    <name evidence="4" type="ordered locus">Gbem_1614</name>
</gene>
<dbReference type="EMBL" id="CP001124">
    <property type="protein sequence ID" value="ACH38632.1"/>
    <property type="molecule type" value="Genomic_DNA"/>
</dbReference>
<dbReference type="GO" id="GO:0032259">
    <property type="term" value="P:methylation"/>
    <property type="evidence" value="ECO:0007669"/>
    <property type="project" value="UniProtKB-KW"/>
</dbReference>
<proteinExistence type="predicted"/>
<dbReference type="RefSeq" id="WP_012530048.1">
    <property type="nucleotide sequence ID" value="NC_011146.1"/>
</dbReference>
<dbReference type="STRING" id="404380.Gbem_1614"/>
<organism evidence="4 5">
    <name type="scientific">Citrifermentans bemidjiense (strain ATCC BAA-1014 / DSM 16622 / JCM 12645 / Bem)</name>
    <name type="common">Geobacter bemidjiensis</name>
    <dbReference type="NCBI Taxonomy" id="404380"/>
    <lineage>
        <taxon>Bacteria</taxon>
        <taxon>Pseudomonadati</taxon>
        <taxon>Thermodesulfobacteriota</taxon>
        <taxon>Desulfuromonadia</taxon>
        <taxon>Geobacterales</taxon>
        <taxon>Geobacteraceae</taxon>
        <taxon>Citrifermentans</taxon>
    </lineage>
</organism>
<feature type="domain" description="Methyltransferase" evidence="3">
    <location>
        <begin position="46"/>
        <end position="144"/>
    </location>
</feature>
<protein>
    <submittedName>
        <fullName evidence="4">SAM-dependent methyltransferase</fullName>
    </submittedName>
</protein>
<dbReference type="GO" id="GO:0008168">
    <property type="term" value="F:methyltransferase activity"/>
    <property type="evidence" value="ECO:0007669"/>
    <property type="project" value="UniProtKB-KW"/>
</dbReference>
<dbReference type="PANTHER" id="PTHR43861:SF1">
    <property type="entry name" value="TRANS-ACONITATE 2-METHYLTRANSFERASE"/>
    <property type="match status" value="1"/>
</dbReference>
<dbReference type="Gene3D" id="3.40.50.150">
    <property type="entry name" value="Vaccinia Virus protein VP39"/>
    <property type="match status" value="1"/>
</dbReference>
<dbReference type="Pfam" id="PF13649">
    <property type="entry name" value="Methyltransf_25"/>
    <property type="match status" value="1"/>
</dbReference>
<dbReference type="PANTHER" id="PTHR43861">
    <property type="entry name" value="TRANS-ACONITATE 2-METHYLTRANSFERASE-RELATED"/>
    <property type="match status" value="1"/>
</dbReference>
<dbReference type="InterPro" id="IPR041698">
    <property type="entry name" value="Methyltransf_25"/>
</dbReference>
<dbReference type="Proteomes" id="UP000008825">
    <property type="component" value="Chromosome"/>
</dbReference>
<keyword evidence="5" id="KW-1185">Reference proteome</keyword>